<reference evidence="1" key="1">
    <citation type="journal article" date="2015" name="Nature">
        <title>Complex archaea that bridge the gap between prokaryotes and eukaryotes.</title>
        <authorList>
            <person name="Spang A."/>
            <person name="Saw J.H."/>
            <person name="Jorgensen S.L."/>
            <person name="Zaremba-Niedzwiedzka K."/>
            <person name="Martijn J."/>
            <person name="Lind A.E."/>
            <person name="van Eijk R."/>
            <person name="Schleper C."/>
            <person name="Guy L."/>
            <person name="Ettema T.J."/>
        </authorList>
    </citation>
    <scope>NUCLEOTIDE SEQUENCE</scope>
</reference>
<organism evidence="1">
    <name type="scientific">marine sediment metagenome</name>
    <dbReference type="NCBI Taxonomy" id="412755"/>
    <lineage>
        <taxon>unclassified sequences</taxon>
        <taxon>metagenomes</taxon>
        <taxon>ecological metagenomes</taxon>
    </lineage>
</organism>
<evidence type="ECO:0000313" key="1">
    <source>
        <dbReference type="EMBL" id="KKL72249.1"/>
    </source>
</evidence>
<accession>A0A0F9EE83</accession>
<protein>
    <submittedName>
        <fullName evidence="1">Uncharacterized protein</fullName>
    </submittedName>
</protein>
<dbReference type="AlphaFoldDB" id="A0A0F9EE83"/>
<sequence>MSKFADMGIVEWEGVILGARSVYPTREEFAGAVEHDDGDERSYDEVWAAFVWACICRHIDFGGTHYHFADADRVDPRQRGVVKAWAIGVFGNQGY</sequence>
<proteinExistence type="predicted"/>
<gene>
    <name evidence="1" type="ORF">LCGC14_2086760</name>
</gene>
<name>A0A0F9EE83_9ZZZZ</name>
<dbReference type="EMBL" id="LAZR01025330">
    <property type="protein sequence ID" value="KKL72249.1"/>
    <property type="molecule type" value="Genomic_DNA"/>
</dbReference>
<comment type="caution">
    <text evidence="1">The sequence shown here is derived from an EMBL/GenBank/DDBJ whole genome shotgun (WGS) entry which is preliminary data.</text>
</comment>